<feature type="transmembrane region" description="Helical" evidence="7">
    <location>
        <begin position="688"/>
        <end position="708"/>
    </location>
</feature>
<dbReference type="GO" id="GO:1990573">
    <property type="term" value="P:potassium ion import across plasma membrane"/>
    <property type="evidence" value="ECO:0007669"/>
    <property type="project" value="TreeGrafter"/>
</dbReference>
<feature type="transmembrane region" description="Helical" evidence="7">
    <location>
        <begin position="714"/>
        <end position="740"/>
    </location>
</feature>
<dbReference type="EMBL" id="MU853802">
    <property type="protein sequence ID" value="KAK3940038.1"/>
    <property type="molecule type" value="Genomic_DNA"/>
</dbReference>
<comment type="subcellular location">
    <subcellularLocation>
        <location evidence="1">Membrane</location>
        <topology evidence="1">Multi-pass membrane protein</topology>
    </subcellularLocation>
</comment>
<evidence type="ECO:0000313" key="10">
    <source>
        <dbReference type="Proteomes" id="UP001303473"/>
    </source>
</evidence>
<evidence type="ECO:0000256" key="6">
    <source>
        <dbReference type="ARBA" id="ARBA00023136"/>
    </source>
</evidence>
<dbReference type="GO" id="GO:0005886">
    <property type="term" value="C:plasma membrane"/>
    <property type="evidence" value="ECO:0007669"/>
    <property type="project" value="InterPro"/>
</dbReference>
<keyword evidence="6 7" id="KW-0472">Membrane</keyword>
<feature type="region of interest" description="Disordered" evidence="8">
    <location>
        <begin position="576"/>
        <end position="609"/>
    </location>
</feature>
<feature type="region of interest" description="Disordered" evidence="8">
    <location>
        <begin position="277"/>
        <end position="297"/>
    </location>
</feature>
<accession>A0AAN6S4U0</accession>
<dbReference type="AlphaFoldDB" id="A0AAN6S4U0"/>
<feature type="region of interest" description="Disordered" evidence="8">
    <location>
        <begin position="785"/>
        <end position="804"/>
    </location>
</feature>
<feature type="compositionally biased region" description="Low complexity" evidence="8">
    <location>
        <begin position="213"/>
        <end position="226"/>
    </location>
</feature>
<dbReference type="PANTHER" id="PTHR31064:SF37">
    <property type="entry name" value="TRANSPORTER, PUTATIVE (EUROFUNG)-RELATED"/>
    <property type="match status" value="1"/>
</dbReference>
<feature type="transmembrane region" description="Helical" evidence="7">
    <location>
        <begin position="339"/>
        <end position="363"/>
    </location>
</feature>
<organism evidence="9 10">
    <name type="scientific">Diplogelasinospora grovesii</name>
    <dbReference type="NCBI Taxonomy" id="303347"/>
    <lineage>
        <taxon>Eukaryota</taxon>
        <taxon>Fungi</taxon>
        <taxon>Dikarya</taxon>
        <taxon>Ascomycota</taxon>
        <taxon>Pezizomycotina</taxon>
        <taxon>Sordariomycetes</taxon>
        <taxon>Sordariomycetidae</taxon>
        <taxon>Sordariales</taxon>
        <taxon>Diplogelasinosporaceae</taxon>
        <taxon>Diplogelasinospora</taxon>
    </lineage>
</organism>
<proteinExistence type="inferred from homology"/>
<feature type="transmembrane region" description="Helical" evidence="7">
    <location>
        <begin position="91"/>
        <end position="111"/>
    </location>
</feature>
<keyword evidence="4 7" id="KW-1133">Transmembrane helix</keyword>
<sequence length="804" mass="88385">MSRWDDFVDDHPEAATALSKLRSYLPPLNFITIHYAYFIIVCLVTSVIFWGSSDPAWSISYTDSLFLVVSAMTEAGLNTVNLSQMTTWQQVLLFLLIIFGSSIWVSIWTVLARKHVFEKRFEDIVRAERMRRGSRPGSSLGLPLLQRFVSFRKAQTTPASAEVLPTTGAKVAAKLLPPVDDQPGDDAGAGAGNGRPVSRRTSSLPALSPIEPPTSAGPASSNTTTTAADANITSDKNNDALEPPASPAAHIAFVESPRPVTGTSTRAALATAAQFNQHEHHPMRRNGHAKRGEPENEKKDFSVRHLLAYHSSGRNAQFHDLSREEREHLGGCEYRALKVLAVIVPLYFFLWQALGCIALGAWINNYQAETPLANGIKPWWLGIFNGASAFNNSGMSLLDANMVPFQNSYFVLITMGLMILAGNTAYPIFLRLIVWSLLRLLTLATTEKDFCELKETFKFILHYPRRVYTNLFPARQTWWLLFMLVLLNCVDWVSFELLNLGNPVIENIPPGSRVLDGLFQALAVRSGGFYVVNISSVYIGLQVLYVIMMYISVYPVVITMRHSNVYEERSLGIYADDDSATQSDSDPEMTGAQEPGNGNGNGAYGQTLSTAPTIGVTSPSTLGGGPPRATTLARRLSKSGTAATFGRALHRTFTWHGVGVQPPSPNNGPESRISFISQQIHGQLAHDIWWLVLAILVIVTIETSNFLADPVTFSVFNVIFEVVSAYGCVGISVGLPYAAYSFSGGWHAASKLVLCAVMIRGRHRGLPVALDRAVRLPGENLHQEEEEDNRIRRSMTSRRVSIEG</sequence>
<dbReference type="Proteomes" id="UP001303473">
    <property type="component" value="Unassembled WGS sequence"/>
</dbReference>
<reference evidence="10" key="1">
    <citation type="journal article" date="2023" name="Mol. Phylogenet. Evol.">
        <title>Genome-scale phylogeny and comparative genomics of the fungal order Sordariales.</title>
        <authorList>
            <person name="Hensen N."/>
            <person name="Bonometti L."/>
            <person name="Westerberg I."/>
            <person name="Brannstrom I.O."/>
            <person name="Guillou S."/>
            <person name="Cros-Aarteil S."/>
            <person name="Calhoun S."/>
            <person name="Haridas S."/>
            <person name="Kuo A."/>
            <person name="Mondo S."/>
            <person name="Pangilinan J."/>
            <person name="Riley R."/>
            <person name="LaButti K."/>
            <person name="Andreopoulos B."/>
            <person name="Lipzen A."/>
            <person name="Chen C."/>
            <person name="Yan M."/>
            <person name="Daum C."/>
            <person name="Ng V."/>
            <person name="Clum A."/>
            <person name="Steindorff A."/>
            <person name="Ohm R.A."/>
            <person name="Martin F."/>
            <person name="Silar P."/>
            <person name="Natvig D.O."/>
            <person name="Lalanne C."/>
            <person name="Gautier V."/>
            <person name="Ament-Velasquez S.L."/>
            <person name="Kruys A."/>
            <person name="Hutchinson M.I."/>
            <person name="Powell A.J."/>
            <person name="Barry K."/>
            <person name="Miller A.N."/>
            <person name="Grigoriev I.V."/>
            <person name="Debuchy R."/>
            <person name="Gladieux P."/>
            <person name="Hiltunen Thoren M."/>
            <person name="Johannesson H."/>
        </authorList>
    </citation>
    <scope>NUCLEOTIDE SEQUENCE [LARGE SCALE GENOMIC DNA]</scope>
    <source>
        <strain evidence="10">CBS 340.73</strain>
    </source>
</reference>
<dbReference type="InterPro" id="IPR003445">
    <property type="entry name" value="Cat_transpt"/>
</dbReference>
<evidence type="ECO:0000256" key="8">
    <source>
        <dbReference type="SAM" id="MobiDB-lite"/>
    </source>
</evidence>
<keyword evidence="7" id="KW-0633">Potassium transport</keyword>
<dbReference type="PIRSF" id="PIRSF002450">
    <property type="entry name" value="K+_transpter_TRK"/>
    <property type="match status" value="1"/>
</dbReference>
<keyword evidence="5 7" id="KW-0406">Ion transport</keyword>
<comment type="similarity">
    <text evidence="7">Belongs to the TrkH potassium transport family.</text>
</comment>
<feature type="transmembrane region" description="Helical" evidence="7">
    <location>
        <begin position="528"/>
        <end position="551"/>
    </location>
</feature>
<dbReference type="GO" id="GO:0030007">
    <property type="term" value="P:intracellular potassium ion homeostasis"/>
    <property type="evidence" value="ECO:0007669"/>
    <property type="project" value="UniProtKB-UniRule"/>
</dbReference>
<dbReference type="Pfam" id="PF02386">
    <property type="entry name" value="TrkH"/>
    <property type="match status" value="1"/>
</dbReference>
<protein>
    <recommendedName>
        <fullName evidence="7">Potassium transport protein</fullName>
    </recommendedName>
</protein>
<keyword evidence="3 7" id="KW-0812">Transmembrane</keyword>
<keyword evidence="7" id="KW-0630">Potassium</keyword>
<dbReference type="InterPro" id="IPR051143">
    <property type="entry name" value="TrkH_K-transport"/>
</dbReference>
<feature type="transmembrane region" description="Helical" evidence="7">
    <location>
        <begin position="28"/>
        <end position="50"/>
    </location>
</feature>
<dbReference type="PANTHER" id="PTHR31064">
    <property type="entry name" value="POTASSIUM TRANSPORT PROTEIN DDB_G0292412-RELATED"/>
    <property type="match status" value="1"/>
</dbReference>
<feature type="transmembrane region" description="Helical" evidence="7">
    <location>
        <begin position="478"/>
        <end position="495"/>
    </location>
</feature>
<evidence type="ECO:0000256" key="7">
    <source>
        <dbReference type="PIRNR" id="PIRNR002450"/>
    </source>
</evidence>
<keyword evidence="2 7" id="KW-0813">Transport</keyword>
<evidence type="ECO:0000256" key="3">
    <source>
        <dbReference type="ARBA" id="ARBA00022692"/>
    </source>
</evidence>
<dbReference type="InterPro" id="IPR015958">
    <property type="entry name" value="Trk1_fungi"/>
</dbReference>
<evidence type="ECO:0000313" key="9">
    <source>
        <dbReference type="EMBL" id="KAK3940038.1"/>
    </source>
</evidence>
<evidence type="ECO:0000256" key="1">
    <source>
        <dbReference type="ARBA" id="ARBA00004141"/>
    </source>
</evidence>
<comment type="caution">
    <text evidence="9">The sequence shown here is derived from an EMBL/GenBank/DDBJ whole genome shotgun (WGS) entry which is preliminary data.</text>
</comment>
<gene>
    <name evidence="9" type="ORF">QBC46DRAFT_459312</name>
</gene>
<evidence type="ECO:0000256" key="2">
    <source>
        <dbReference type="ARBA" id="ARBA00022448"/>
    </source>
</evidence>
<dbReference type="GO" id="GO:0140107">
    <property type="term" value="F:high-affinity potassium ion transmembrane transporter activity"/>
    <property type="evidence" value="ECO:0007669"/>
    <property type="project" value="TreeGrafter"/>
</dbReference>
<evidence type="ECO:0000256" key="4">
    <source>
        <dbReference type="ARBA" id="ARBA00022989"/>
    </source>
</evidence>
<keyword evidence="10" id="KW-1185">Reference proteome</keyword>
<feature type="compositionally biased region" description="Low complexity" evidence="8">
    <location>
        <begin position="177"/>
        <end position="186"/>
    </location>
</feature>
<feature type="region of interest" description="Disordered" evidence="8">
    <location>
        <begin position="176"/>
        <end position="226"/>
    </location>
</feature>
<evidence type="ECO:0000256" key="5">
    <source>
        <dbReference type="ARBA" id="ARBA00023065"/>
    </source>
</evidence>
<name>A0AAN6S4U0_9PEZI</name>
<feature type="transmembrane region" description="Helical" evidence="7">
    <location>
        <begin position="409"/>
        <end position="429"/>
    </location>
</feature>